<feature type="transmembrane region" description="Helical" evidence="1">
    <location>
        <begin position="123"/>
        <end position="146"/>
    </location>
</feature>
<dbReference type="Proteomes" id="UP000248783">
    <property type="component" value="Unassembled WGS sequence"/>
</dbReference>
<proteinExistence type="predicted"/>
<feature type="transmembrane region" description="Helical" evidence="1">
    <location>
        <begin position="152"/>
        <end position="172"/>
    </location>
</feature>
<name>A0A2W5Y4G9_9MICO</name>
<dbReference type="AlphaFoldDB" id="A0A2W5Y4G9"/>
<accession>A0A2W5Y4G9</accession>
<protein>
    <submittedName>
        <fullName evidence="2">Uncharacterized protein</fullName>
    </submittedName>
</protein>
<comment type="caution">
    <text evidence="2">The sequence shown here is derived from an EMBL/GenBank/DDBJ whole genome shotgun (WGS) entry which is preliminary data.</text>
</comment>
<gene>
    <name evidence="2" type="ORF">DNL40_10550</name>
</gene>
<keyword evidence="3" id="KW-1185">Reference proteome</keyword>
<feature type="transmembrane region" description="Helical" evidence="1">
    <location>
        <begin position="12"/>
        <end position="32"/>
    </location>
</feature>
<keyword evidence="1" id="KW-0472">Membrane</keyword>
<organism evidence="2 3">
    <name type="scientific">Xylanimonas oleitrophica</name>
    <dbReference type="NCBI Taxonomy" id="2607479"/>
    <lineage>
        <taxon>Bacteria</taxon>
        <taxon>Bacillati</taxon>
        <taxon>Actinomycetota</taxon>
        <taxon>Actinomycetes</taxon>
        <taxon>Micrococcales</taxon>
        <taxon>Promicromonosporaceae</taxon>
        <taxon>Xylanimonas</taxon>
    </lineage>
</organism>
<dbReference type="EMBL" id="QKWH01000007">
    <property type="protein sequence ID" value="PZR52834.1"/>
    <property type="molecule type" value="Genomic_DNA"/>
</dbReference>
<evidence type="ECO:0000313" key="3">
    <source>
        <dbReference type="Proteomes" id="UP000248783"/>
    </source>
</evidence>
<dbReference type="PROSITE" id="PS51257">
    <property type="entry name" value="PROKAR_LIPOPROTEIN"/>
    <property type="match status" value="1"/>
</dbReference>
<dbReference type="Pfam" id="PF20128">
    <property type="entry name" value="DUF6518"/>
    <property type="match status" value="1"/>
</dbReference>
<feature type="transmembrane region" description="Helical" evidence="1">
    <location>
        <begin position="97"/>
        <end position="116"/>
    </location>
</feature>
<dbReference type="InterPro" id="IPR045393">
    <property type="entry name" value="DUF6518"/>
</dbReference>
<keyword evidence="1" id="KW-0812">Transmembrane</keyword>
<feature type="transmembrane region" description="Helical" evidence="1">
    <location>
        <begin position="65"/>
        <end position="85"/>
    </location>
</feature>
<reference evidence="2 3" key="1">
    <citation type="submission" date="2018-06" db="EMBL/GenBank/DDBJ databases">
        <title>Whole genome sequencing of a novel hydrocarbon degrading bacterial strain, PW21 isolated from oil contaminated produced water sample.</title>
        <authorList>
            <person name="Nagkirti P."/>
            <person name="Shaikh A."/>
            <person name="Gowdaman V."/>
            <person name="Engineer A.E."/>
            <person name="Dagar S."/>
            <person name="Dhakephalkar P.K."/>
        </authorList>
    </citation>
    <scope>NUCLEOTIDE SEQUENCE [LARGE SCALE GENOMIC DNA]</scope>
    <source>
        <strain evidence="2 3">PW21</strain>
    </source>
</reference>
<feature type="transmembrane region" description="Helical" evidence="1">
    <location>
        <begin position="38"/>
        <end position="58"/>
    </location>
</feature>
<evidence type="ECO:0000313" key="2">
    <source>
        <dbReference type="EMBL" id="PZR52834.1"/>
    </source>
</evidence>
<sequence length="203" mass="20185">MVPRALRLQAVGPVLVVLLGSCALGMLTFPAQGFLPEALASFANSASGWTVLAASLVLWSRVGTWPAAVLGASSFVLLVLGYAVAADLAGAYYDPSFFGLVGVVVGPFVGVAAAWLRDRGYRAAVGAGLLGGICAGEAVYGLTVVGATTSPVYWTAIGAVGLALVGMVCVRARAVGPRVVAAVGAAAVAVAFVEAYARAGSIG</sequence>
<evidence type="ECO:0000256" key="1">
    <source>
        <dbReference type="SAM" id="Phobius"/>
    </source>
</evidence>
<keyword evidence="1" id="KW-1133">Transmembrane helix</keyword>
<feature type="transmembrane region" description="Helical" evidence="1">
    <location>
        <begin position="179"/>
        <end position="197"/>
    </location>
</feature>